<keyword evidence="3" id="KW-1185">Reference proteome</keyword>
<organism evidence="2 3">
    <name type="scientific">Streptomyces sannanensis</name>
    <dbReference type="NCBI Taxonomy" id="285536"/>
    <lineage>
        <taxon>Bacteria</taxon>
        <taxon>Bacillati</taxon>
        <taxon>Actinomycetota</taxon>
        <taxon>Actinomycetes</taxon>
        <taxon>Kitasatosporales</taxon>
        <taxon>Streptomycetaceae</taxon>
        <taxon>Streptomyces</taxon>
    </lineage>
</organism>
<dbReference type="EMBL" id="BAAAYL010000001">
    <property type="protein sequence ID" value="GAA3376378.1"/>
    <property type="molecule type" value="Genomic_DNA"/>
</dbReference>
<sequence>MRGIAGSGHSQFLDVLHRSHAGVEDRVRTNKAMGLDNLPSASWEVNCGWMLAANLASDLDAWVRLLTLHDIEDLADAEPTTMRLCLYHLPARLANHARRRWLRIDATWPWAQAFTTRWNRLTQLPPAT</sequence>
<protein>
    <recommendedName>
        <fullName evidence="1">Transposase DDE domain-containing protein</fullName>
    </recommendedName>
</protein>
<dbReference type="Pfam" id="PF13701">
    <property type="entry name" value="DDE_Tnp_1_4"/>
    <property type="match status" value="1"/>
</dbReference>
<evidence type="ECO:0000313" key="2">
    <source>
        <dbReference type="EMBL" id="GAA3376378.1"/>
    </source>
</evidence>
<proteinExistence type="predicted"/>
<gene>
    <name evidence="2" type="ORF">GCM10020367_47840</name>
</gene>
<comment type="caution">
    <text evidence="2">The sequence shown here is derived from an EMBL/GenBank/DDBJ whole genome shotgun (WGS) entry which is preliminary data.</text>
</comment>
<dbReference type="InterPro" id="IPR025668">
    <property type="entry name" value="Tnp_DDE_dom"/>
</dbReference>
<reference evidence="3" key="1">
    <citation type="journal article" date="2019" name="Int. J. Syst. Evol. Microbiol.">
        <title>The Global Catalogue of Microorganisms (GCM) 10K type strain sequencing project: providing services to taxonomists for standard genome sequencing and annotation.</title>
        <authorList>
            <consortium name="The Broad Institute Genomics Platform"/>
            <consortium name="The Broad Institute Genome Sequencing Center for Infectious Disease"/>
            <person name="Wu L."/>
            <person name="Ma J."/>
        </authorList>
    </citation>
    <scope>NUCLEOTIDE SEQUENCE [LARGE SCALE GENOMIC DNA]</scope>
    <source>
        <strain evidence="3">JCM 9651</strain>
    </source>
</reference>
<evidence type="ECO:0000313" key="3">
    <source>
        <dbReference type="Proteomes" id="UP001499990"/>
    </source>
</evidence>
<feature type="domain" description="Transposase DDE" evidence="1">
    <location>
        <begin position="11"/>
        <end position="125"/>
    </location>
</feature>
<dbReference type="Proteomes" id="UP001499990">
    <property type="component" value="Unassembled WGS sequence"/>
</dbReference>
<name>A0ABP6SH19_9ACTN</name>
<evidence type="ECO:0000259" key="1">
    <source>
        <dbReference type="Pfam" id="PF13701"/>
    </source>
</evidence>
<accession>A0ABP6SH19</accession>